<dbReference type="HOGENOM" id="CLU_1546919_0_0_4"/>
<dbReference type="PANTHER" id="PTHR22981:SF7">
    <property type="entry name" value="3-HYDROXYISOBUTYRATE DEHYDROGENASE, MITOCHONDRIAL"/>
    <property type="match status" value="1"/>
</dbReference>
<evidence type="ECO:0000256" key="1">
    <source>
        <dbReference type="ARBA" id="ARBA00023002"/>
    </source>
</evidence>
<sequence>MKTSICCGNRAPEKYDPMPGVMETSPVSKNYAGGFGTDLMPKDPGLAQENAPAVRAATPLGGLARSLVSRHRSSVGLRWPSKRIAALHRLPIRSVWAARCALRCAPMAARSLRHLIGDATLAGHGALDFSSVLKRVQKAGGRPLDLIWSGLTGQADPASACRSMAHGGPAVLQ</sequence>
<dbReference type="InterPro" id="IPR008927">
    <property type="entry name" value="6-PGluconate_DH-like_C_sf"/>
</dbReference>
<dbReference type="PANTHER" id="PTHR22981">
    <property type="entry name" value="3-HYDROXYISOBUTYRATE DEHYDROGENASE-RELATED"/>
    <property type="match status" value="1"/>
</dbReference>
<dbReference type="KEGG" id="vei:Veis_4746"/>
<dbReference type="InterPro" id="IPR013328">
    <property type="entry name" value="6PGD_dom2"/>
</dbReference>
<keyword evidence="1" id="KW-0560">Oxidoreductase</keyword>
<keyword evidence="2" id="KW-0520">NAD</keyword>
<proteinExistence type="predicted"/>
<evidence type="ECO:0000313" key="4">
    <source>
        <dbReference type="Proteomes" id="UP000000374"/>
    </source>
</evidence>
<protein>
    <submittedName>
        <fullName evidence="3">Uncharacterized protein</fullName>
    </submittedName>
</protein>
<reference evidence="4" key="1">
    <citation type="submission" date="2006-12" db="EMBL/GenBank/DDBJ databases">
        <title>Complete sequence of chromosome 1 of Verminephrobacter eiseniae EF01-2.</title>
        <authorList>
            <person name="Copeland A."/>
            <person name="Lucas S."/>
            <person name="Lapidus A."/>
            <person name="Barry K."/>
            <person name="Detter J.C."/>
            <person name="Glavina del Rio T."/>
            <person name="Dalin E."/>
            <person name="Tice H."/>
            <person name="Pitluck S."/>
            <person name="Chertkov O."/>
            <person name="Brettin T."/>
            <person name="Bruce D."/>
            <person name="Han C."/>
            <person name="Tapia R."/>
            <person name="Gilna P."/>
            <person name="Schmutz J."/>
            <person name="Larimer F."/>
            <person name="Land M."/>
            <person name="Hauser L."/>
            <person name="Kyrpides N."/>
            <person name="Kim E."/>
            <person name="Stahl D."/>
            <person name="Richardson P."/>
        </authorList>
    </citation>
    <scope>NUCLEOTIDE SEQUENCE [LARGE SCALE GENOMIC DNA]</scope>
    <source>
        <strain evidence="4">EF01-2</strain>
    </source>
</reference>
<dbReference type="SUPFAM" id="SSF48179">
    <property type="entry name" value="6-phosphogluconate dehydrogenase C-terminal domain-like"/>
    <property type="match status" value="1"/>
</dbReference>
<organism evidence="3 4">
    <name type="scientific">Verminephrobacter eiseniae (strain EF01-2)</name>
    <dbReference type="NCBI Taxonomy" id="391735"/>
    <lineage>
        <taxon>Bacteria</taxon>
        <taxon>Pseudomonadati</taxon>
        <taxon>Pseudomonadota</taxon>
        <taxon>Betaproteobacteria</taxon>
        <taxon>Burkholderiales</taxon>
        <taxon>Comamonadaceae</taxon>
        <taxon>Verminephrobacter</taxon>
    </lineage>
</organism>
<gene>
    <name evidence="3" type="ordered locus">Veis_4746</name>
</gene>
<dbReference type="Gene3D" id="1.10.1040.10">
    <property type="entry name" value="N-(1-d-carboxylethyl)-l-norvaline Dehydrogenase, domain 2"/>
    <property type="match status" value="1"/>
</dbReference>
<evidence type="ECO:0000313" key="3">
    <source>
        <dbReference type="EMBL" id="ABM60441.1"/>
    </source>
</evidence>
<dbReference type="AlphaFoldDB" id="A1WS34"/>
<dbReference type="eggNOG" id="COG2084">
    <property type="taxonomic scope" value="Bacteria"/>
</dbReference>
<dbReference type="GO" id="GO:0016616">
    <property type="term" value="F:oxidoreductase activity, acting on the CH-OH group of donors, NAD or NADP as acceptor"/>
    <property type="evidence" value="ECO:0007669"/>
    <property type="project" value="TreeGrafter"/>
</dbReference>
<keyword evidence="4" id="KW-1185">Reference proteome</keyword>
<name>A1WS34_VEREI</name>
<dbReference type="EMBL" id="CP000542">
    <property type="protein sequence ID" value="ABM60441.1"/>
    <property type="molecule type" value="Genomic_DNA"/>
</dbReference>
<dbReference type="STRING" id="391735.Veis_4746"/>
<accession>A1WS34</accession>
<evidence type="ECO:0000256" key="2">
    <source>
        <dbReference type="ARBA" id="ARBA00023027"/>
    </source>
</evidence>
<dbReference type="Proteomes" id="UP000000374">
    <property type="component" value="Chromosome"/>
</dbReference>